<feature type="compositionally biased region" description="Acidic residues" evidence="7">
    <location>
        <begin position="189"/>
        <end position="226"/>
    </location>
</feature>
<dbReference type="SMART" id="SM00212">
    <property type="entry name" value="UBCc"/>
    <property type="match status" value="1"/>
</dbReference>
<dbReference type="InterPro" id="IPR023313">
    <property type="entry name" value="UBQ-conjugating_AS"/>
</dbReference>
<evidence type="ECO:0000313" key="9">
    <source>
        <dbReference type="EMBL" id="GMM46663.1"/>
    </source>
</evidence>
<dbReference type="Pfam" id="PF00179">
    <property type="entry name" value="UQ_con"/>
    <property type="match status" value="1"/>
</dbReference>
<feature type="domain" description="UBC core" evidence="8">
    <location>
        <begin position="2"/>
        <end position="164"/>
    </location>
</feature>
<keyword evidence="2 6" id="KW-0547">Nucleotide-binding</keyword>
<dbReference type="Gene3D" id="3.10.110.10">
    <property type="entry name" value="Ubiquitin Conjugating Enzyme"/>
    <property type="match status" value="1"/>
</dbReference>
<dbReference type="EMBL" id="BTGB01000004">
    <property type="protein sequence ID" value="GMM46663.1"/>
    <property type="molecule type" value="Genomic_DNA"/>
</dbReference>
<dbReference type="SUPFAM" id="SSF54495">
    <property type="entry name" value="UBC-like"/>
    <property type="match status" value="1"/>
</dbReference>
<dbReference type="GO" id="GO:0005524">
    <property type="term" value="F:ATP binding"/>
    <property type="evidence" value="ECO:0007669"/>
    <property type="project" value="UniProtKB-UniRule"/>
</dbReference>
<evidence type="ECO:0000256" key="6">
    <source>
        <dbReference type="RuleBase" id="RU362109"/>
    </source>
</evidence>
<dbReference type="GO" id="GO:0016874">
    <property type="term" value="F:ligase activity"/>
    <property type="evidence" value="ECO:0007669"/>
    <property type="project" value="UniProtKB-KW"/>
</dbReference>
<keyword evidence="9" id="KW-0436">Ligase</keyword>
<evidence type="ECO:0000259" key="8">
    <source>
        <dbReference type="PROSITE" id="PS50127"/>
    </source>
</evidence>
<dbReference type="InterPro" id="IPR016135">
    <property type="entry name" value="UBQ-conjugating_enzyme/RWD"/>
</dbReference>
<evidence type="ECO:0000256" key="1">
    <source>
        <dbReference type="ARBA" id="ARBA00022679"/>
    </source>
</evidence>
<dbReference type="AlphaFoldDB" id="A0AAV5R760"/>
<proteinExistence type="inferred from homology"/>
<comment type="caution">
    <text evidence="9">The sequence shown here is derived from an EMBL/GenBank/DDBJ whole genome shotgun (WGS) entry which is preliminary data.</text>
</comment>
<sequence>MSAAKILWKEFRDITNPKTGLKQVHVEIPDENIFLWNVSLMVVDPESIYNGAYLSAQLQFKPNYPYTPPSFKFTPAIFHPNVYSDGRLCISILHTADNEQPTDEPLNITWSPAQNVESVLLSILSLLDDPNISSPANVEASVCYKKQRDAYVEKVKSDVKKSRERMPADITLPTLDDVTKSLKPTKDENIEENEGWWEDDFYDDDDDDDVDEGIDEEDDFEDDSEL</sequence>
<organism evidence="9 10">
    <name type="scientific">Pichia kluyveri</name>
    <name type="common">Yeast</name>
    <dbReference type="NCBI Taxonomy" id="36015"/>
    <lineage>
        <taxon>Eukaryota</taxon>
        <taxon>Fungi</taxon>
        <taxon>Dikarya</taxon>
        <taxon>Ascomycota</taxon>
        <taxon>Saccharomycotina</taxon>
        <taxon>Pichiomycetes</taxon>
        <taxon>Pichiales</taxon>
        <taxon>Pichiaceae</taxon>
        <taxon>Pichia</taxon>
    </lineage>
</organism>
<gene>
    <name evidence="9" type="ORF">DAPK24_032380</name>
</gene>
<keyword evidence="1" id="KW-0808">Transferase</keyword>
<reference evidence="9 10" key="1">
    <citation type="journal article" date="2023" name="Elife">
        <title>Identification of key yeast species and microbe-microbe interactions impacting larval growth of Drosophila in the wild.</title>
        <authorList>
            <person name="Mure A."/>
            <person name="Sugiura Y."/>
            <person name="Maeda R."/>
            <person name="Honda K."/>
            <person name="Sakurai N."/>
            <person name="Takahashi Y."/>
            <person name="Watada M."/>
            <person name="Katoh T."/>
            <person name="Gotoh A."/>
            <person name="Gotoh Y."/>
            <person name="Taniguchi I."/>
            <person name="Nakamura K."/>
            <person name="Hayashi T."/>
            <person name="Katayama T."/>
            <person name="Uemura T."/>
            <person name="Hattori Y."/>
        </authorList>
    </citation>
    <scope>NUCLEOTIDE SEQUENCE [LARGE SCALE GENOMIC DNA]</scope>
    <source>
        <strain evidence="9 10">PK-24</strain>
    </source>
</reference>
<dbReference type="InterPro" id="IPR000608">
    <property type="entry name" value="UBC"/>
</dbReference>
<keyword evidence="3 6" id="KW-0833">Ubl conjugation pathway</keyword>
<accession>A0AAV5R760</accession>
<keyword evidence="10" id="KW-1185">Reference proteome</keyword>
<dbReference type="PROSITE" id="PS50127">
    <property type="entry name" value="UBC_2"/>
    <property type="match status" value="1"/>
</dbReference>
<feature type="active site" description="Glycyl thioester intermediate" evidence="5">
    <location>
        <position position="89"/>
    </location>
</feature>
<dbReference type="PROSITE" id="PS00183">
    <property type="entry name" value="UBC_1"/>
    <property type="match status" value="1"/>
</dbReference>
<name>A0AAV5R760_PICKL</name>
<dbReference type="Proteomes" id="UP001378960">
    <property type="component" value="Unassembled WGS sequence"/>
</dbReference>
<evidence type="ECO:0000256" key="5">
    <source>
        <dbReference type="PROSITE-ProRule" id="PRU10133"/>
    </source>
</evidence>
<evidence type="ECO:0000256" key="7">
    <source>
        <dbReference type="SAM" id="MobiDB-lite"/>
    </source>
</evidence>
<evidence type="ECO:0000256" key="4">
    <source>
        <dbReference type="ARBA" id="ARBA00022840"/>
    </source>
</evidence>
<feature type="region of interest" description="Disordered" evidence="7">
    <location>
        <begin position="180"/>
        <end position="226"/>
    </location>
</feature>
<evidence type="ECO:0000256" key="3">
    <source>
        <dbReference type="ARBA" id="ARBA00022786"/>
    </source>
</evidence>
<dbReference type="PANTHER" id="PTHR24067">
    <property type="entry name" value="UBIQUITIN-CONJUGATING ENZYME E2"/>
    <property type="match status" value="1"/>
</dbReference>
<dbReference type="InterPro" id="IPR050113">
    <property type="entry name" value="Ub_conjugating_enzyme"/>
</dbReference>
<evidence type="ECO:0000313" key="10">
    <source>
        <dbReference type="Proteomes" id="UP001378960"/>
    </source>
</evidence>
<evidence type="ECO:0000256" key="2">
    <source>
        <dbReference type="ARBA" id="ARBA00022741"/>
    </source>
</evidence>
<comment type="similarity">
    <text evidence="6">Belongs to the ubiquitin-conjugating enzyme family.</text>
</comment>
<protein>
    <submittedName>
        <fullName evidence="9">SCF E2 ubiquitin-protein ligase catalytic subunit</fullName>
    </submittedName>
</protein>
<dbReference type="GO" id="GO:0016740">
    <property type="term" value="F:transferase activity"/>
    <property type="evidence" value="ECO:0007669"/>
    <property type="project" value="UniProtKB-KW"/>
</dbReference>
<keyword evidence="4 6" id="KW-0067">ATP-binding</keyword>